<sequence>MEDIRVYQLKQALLAVFSTAASMGIDIDVLVEEAVSNLVDEEHLGWFDICPSGAVLELLYCRDLVEGDVD</sequence>
<name>A0ABY6FML0_9PSED</name>
<organism evidence="1 2">
    <name type="scientific">Pseudomonas phytophila</name>
    <dbReference type="NCBI Taxonomy" id="2867264"/>
    <lineage>
        <taxon>Bacteria</taxon>
        <taxon>Pseudomonadati</taxon>
        <taxon>Pseudomonadota</taxon>
        <taxon>Gammaproteobacteria</taxon>
        <taxon>Pseudomonadales</taxon>
        <taxon>Pseudomonadaceae</taxon>
        <taxon>Pseudomonas</taxon>
    </lineage>
</organism>
<accession>A0ABY6FML0</accession>
<gene>
    <name evidence="1" type="ORF">K3169_13810</name>
</gene>
<dbReference type="RefSeq" id="WP_263271984.1">
    <property type="nucleotide sequence ID" value="NZ_CP081201.1"/>
</dbReference>
<dbReference type="EMBL" id="CP081201">
    <property type="protein sequence ID" value="UXZ98859.1"/>
    <property type="molecule type" value="Genomic_DNA"/>
</dbReference>
<protein>
    <submittedName>
        <fullName evidence="1">Uncharacterized protein</fullName>
    </submittedName>
</protein>
<evidence type="ECO:0000313" key="1">
    <source>
        <dbReference type="EMBL" id="UXZ98859.1"/>
    </source>
</evidence>
<evidence type="ECO:0000313" key="2">
    <source>
        <dbReference type="Proteomes" id="UP001063228"/>
    </source>
</evidence>
<reference evidence="1" key="1">
    <citation type="submission" date="2021-08" db="EMBL/GenBank/DDBJ databases">
        <title>Complete genome sequence of Pseudomonas phytophila.</title>
        <authorList>
            <person name="Weir B.S."/>
            <person name="Templeton M.D."/>
            <person name="Arshed S."/>
            <person name="Andersen M.T."/>
            <person name="Jayaraman J."/>
        </authorList>
    </citation>
    <scope>NUCLEOTIDE SEQUENCE</scope>
    <source>
        <strain evidence="1">ICMP 23753</strain>
    </source>
</reference>
<proteinExistence type="predicted"/>
<dbReference type="Proteomes" id="UP001063228">
    <property type="component" value="Chromosome"/>
</dbReference>
<keyword evidence="2" id="KW-1185">Reference proteome</keyword>